<gene>
    <name evidence="2" type="ORF">AVDCRST_MAG54-293</name>
</gene>
<sequence length="274" mass="30797">AHRRGHRARLPRRHRGHRAGGRGRRRADRRRQRRAVRARTRPLHLDVPGPGARHVHGRQHRRVRLRRRRLRGGRWRARPARRHGDARRRHVRRPARSLAAGPRLRDGPAGAAHRDPAAHRGQVHGRRARVAAVHPCPGAGRPARRPVVRRPDDDPGRRRRRGLGRRHGARGRPAGRACPGAAVRRRAARRRGHVAADVHPQLGGRLRGARAPGHGVVALGLVARADRRPRRRGGRRARARARHRGPRPGLRRVRPAHGRPGDRRAGAQAVGARL</sequence>
<evidence type="ECO:0000313" key="2">
    <source>
        <dbReference type="EMBL" id="CAA9214929.1"/>
    </source>
</evidence>
<feature type="region of interest" description="Disordered" evidence="1">
    <location>
        <begin position="226"/>
        <end position="274"/>
    </location>
</feature>
<feature type="compositionally biased region" description="Basic residues" evidence="1">
    <location>
        <begin position="1"/>
        <end position="42"/>
    </location>
</feature>
<feature type="non-terminal residue" evidence="2">
    <location>
        <position position="274"/>
    </location>
</feature>
<dbReference type="AlphaFoldDB" id="A0A6J4H750"/>
<proteinExistence type="predicted"/>
<feature type="compositionally biased region" description="Low complexity" evidence="1">
    <location>
        <begin position="171"/>
        <end position="180"/>
    </location>
</feature>
<feature type="compositionally biased region" description="Basic residues" evidence="1">
    <location>
        <begin position="53"/>
        <end position="95"/>
    </location>
</feature>
<evidence type="ECO:0000256" key="1">
    <source>
        <dbReference type="SAM" id="MobiDB-lite"/>
    </source>
</evidence>
<feature type="compositionally biased region" description="Basic residues" evidence="1">
    <location>
        <begin position="227"/>
        <end position="257"/>
    </location>
</feature>
<feature type="compositionally biased region" description="Basic residues" evidence="1">
    <location>
        <begin position="157"/>
        <end position="170"/>
    </location>
</feature>
<feature type="non-terminal residue" evidence="2">
    <location>
        <position position="1"/>
    </location>
</feature>
<dbReference type="EMBL" id="CADCTH010000039">
    <property type="protein sequence ID" value="CAA9214929.1"/>
    <property type="molecule type" value="Genomic_DNA"/>
</dbReference>
<organism evidence="2">
    <name type="scientific">uncultured Actinomycetospora sp</name>
    <dbReference type="NCBI Taxonomy" id="1135996"/>
    <lineage>
        <taxon>Bacteria</taxon>
        <taxon>Bacillati</taxon>
        <taxon>Actinomycetota</taxon>
        <taxon>Actinomycetes</taxon>
        <taxon>Pseudonocardiales</taxon>
        <taxon>Pseudonocardiaceae</taxon>
        <taxon>Actinomycetospora</taxon>
        <taxon>environmental samples</taxon>
    </lineage>
</organism>
<reference evidence="2" key="1">
    <citation type="submission" date="2020-02" db="EMBL/GenBank/DDBJ databases">
        <authorList>
            <person name="Meier V. D."/>
        </authorList>
    </citation>
    <scope>NUCLEOTIDE SEQUENCE</scope>
    <source>
        <strain evidence="2">AVDCRST_MAG54</strain>
    </source>
</reference>
<name>A0A6J4H750_9PSEU</name>
<accession>A0A6J4H750</accession>
<protein>
    <submittedName>
        <fullName evidence="2">Uncharacterized protein</fullName>
    </submittedName>
</protein>
<feature type="region of interest" description="Disordered" evidence="1">
    <location>
        <begin position="1"/>
        <end position="180"/>
    </location>
</feature>